<dbReference type="Proteomes" id="UP000671879">
    <property type="component" value="Chromosome"/>
</dbReference>
<protein>
    <recommendedName>
        <fullName evidence="3">DUF883 domain-containing protein</fullName>
    </recommendedName>
</protein>
<gene>
    <name evidence="1" type="ORF">KAR29_13705</name>
</gene>
<proteinExistence type="predicted"/>
<evidence type="ECO:0000313" key="2">
    <source>
        <dbReference type="Proteomes" id="UP000671879"/>
    </source>
</evidence>
<keyword evidence="2" id="KW-1185">Reference proteome</keyword>
<sequence length="92" mass="10263">MTENAHDDRELLARLETLAEEVAELRHRIDRTPQLGLETERIARLLEEMGGRVSDLWDRGVEEVTSGRRAPLTAATLAFGAGLLLGALTRRK</sequence>
<organism evidence="1 2">
    <name type="scientific">Aminithiophilus ramosus</name>
    <dbReference type="NCBI Taxonomy" id="3029084"/>
    <lineage>
        <taxon>Bacteria</taxon>
        <taxon>Thermotogati</taxon>
        <taxon>Synergistota</taxon>
        <taxon>Synergistia</taxon>
        <taxon>Synergistales</taxon>
        <taxon>Aminithiophilaceae</taxon>
        <taxon>Aminithiophilus</taxon>
    </lineage>
</organism>
<dbReference type="AlphaFoldDB" id="A0A9Q7EVA5"/>
<reference evidence="2" key="1">
    <citation type="submission" date="2021-04" db="EMBL/GenBank/DDBJ databases">
        <title>A novel Synergistetes isolate from a pyrite-forming mixed culture.</title>
        <authorList>
            <person name="Bunk B."/>
            <person name="Sproer C."/>
            <person name="Spring S."/>
            <person name="Pester M."/>
        </authorList>
    </citation>
    <scope>NUCLEOTIDE SEQUENCE [LARGE SCALE GENOMIC DNA]</scope>
    <source>
        <strain evidence="2">J.5.4.2-T.3.5.2</strain>
    </source>
</reference>
<evidence type="ECO:0000313" key="1">
    <source>
        <dbReference type="EMBL" id="QTX32333.1"/>
    </source>
</evidence>
<dbReference type="RefSeq" id="WP_274373560.1">
    <property type="nucleotide sequence ID" value="NZ_CP072943.1"/>
</dbReference>
<dbReference type="KEGG" id="aram:KAR29_13705"/>
<evidence type="ECO:0008006" key="3">
    <source>
        <dbReference type="Google" id="ProtNLM"/>
    </source>
</evidence>
<dbReference type="EMBL" id="CP072943">
    <property type="protein sequence ID" value="QTX32333.1"/>
    <property type="molecule type" value="Genomic_DNA"/>
</dbReference>
<name>A0A9Q7EVA5_9BACT</name>
<accession>A0A9Q7EVA5</accession>